<protein>
    <submittedName>
        <fullName evidence="1">Uncharacterized protein</fullName>
    </submittedName>
</protein>
<reference evidence="1" key="1">
    <citation type="submission" date="2021-03" db="EMBL/GenBank/DDBJ databases">
        <title>Microbacterium sp. nov., a novel actinobacterium isolated from cow dung.</title>
        <authorList>
            <person name="Zhang L."/>
        </authorList>
    </citation>
    <scope>NUCLEOTIDE SEQUENCE</scope>
    <source>
        <strain evidence="1">NEAU-LLB</strain>
    </source>
</reference>
<name>A0A939TR26_9MICO</name>
<dbReference type="EMBL" id="JAGFOA010000003">
    <property type="protein sequence ID" value="MBO3663706.1"/>
    <property type="molecule type" value="Genomic_DNA"/>
</dbReference>
<proteinExistence type="predicted"/>
<dbReference type="RefSeq" id="WP_208503062.1">
    <property type="nucleotide sequence ID" value="NZ_JAGFOA010000003.1"/>
</dbReference>
<evidence type="ECO:0000313" key="1">
    <source>
        <dbReference type="EMBL" id="MBO3663706.1"/>
    </source>
</evidence>
<accession>A0A939TR26</accession>
<sequence length="145" mass="15963">MPAVDEKTGEVQELALVPLDIARLNEDEIAAMFPSPVQVAGALLIARERISRAPKALEDLAADVKKAKRDLMIARGKAFVNARKAGFSIADARAYAVIDDDAMSAQEEVDDAEIRLEYGRDLRRTLTTEIDILRSLNANFRAEHS</sequence>
<dbReference type="AlphaFoldDB" id="A0A939TR26"/>
<comment type="caution">
    <text evidence="1">The sequence shown here is derived from an EMBL/GenBank/DDBJ whole genome shotgun (WGS) entry which is preliminary data.</text>
</comment>
<organism evidence="1 2">
    <name type="scientific">Microbacterium stercoris</name>
    <dbReference type="NCBI Taxonomy" id="2820289"/>
    <lineage>
        <taxon>Bacteria</taxon>
        <taxon>Bacillati</taxon>
        <taxon>Actinomycetota</taxon>
        <taxon>Actinomycetes</taxon>
        <taxon>Micrococcales</taxon>
        <taxon>Microbacteriaceae</taxon>
        <taxon>Microbacterium</taxon>
    </lineage>
</organism>
<gene>
    <name evidence="1" type="ORF">J5V96_09280</name>
</gene>
<keyword evidence="2" id="KW-1185">Reference proteome</keyword>
<evidence type="ECO:0000313" key="2">
    <source>
        <dbReference type="Proteomes" id="UP000680132"/>
    </source>
</evidence>
<dbReference type="Proteomes" id="UP000680132">
    <property type="component" value="Unassembled WGS sequence"/>
</dbReference>